<keyword evidence="2" id="KW-1185">Reference proteome</keyword>
<gene>
    <name evidence="1" type="ORF">AGERDE_LOCUS10050</name>
</gene>
<evidence type="ECO:0000313" key="1">
    <source>
        <dbReference type="EMBL" id="CAG8620655.1"/>
    </source>
</evidence>
<reference evidence="1" key="1">
    <citation type="submission" date="2021-06" db="EMBL/GenBank/DDBJ databases">
        <authorList>
            <person name="Kallberg Y."/>
            <person name="Tangrot J."/>
            <person name="Rosling A."/>
        </authorList>
    </citation>
    <scope>NUCLEOTIDE SEQUENCE</scope>
    <source>
        <strain evidence="1">MT106</strain>
    </source>
</reference>
<proteinExistence type="predicted"/>
<feature type="non-terminal residue" evidence="1">
    <location>
        <position position="97"/>
    </location>
</feature>
<organism evidence="1 2">
    <name type="scientific">Ambispora gerdemannii</name>
    <dbReference type="NCBI Taxonomy" id="144530"/>
    <lineage>
        <taxon>Eukaryota</taxon>
        <taxon>Fungi</taxon>
        <taxon>Fungi incertae sedis</taxon>
        <taxon>Mucoromycota</taxon>
        <taxon>Glomeromycotina</taxon>
        <taxon>Glomeromycetes</taxon>
        <taxon>Archaeosporales</taxon>
        <taxon>Ambisporaceae</taxon>
        <taxon>Ambispora</taxon>
    </lineage>
</organism>
<dbReference type="OrthoDB" id="2416172at2759"/>
<comment type="caution">
    <text evidence="1">The sequence shown here is derived from an EMBL/GenBank/DDBJ whole genome shotgun (WGS) entry which is preliminary data.</text>
</comment>
<sequence length="97" mass="11742">ENDLLPDQSKRYLEARKLIRFPDGRMEKHWASHCMGNAYCGVKYNEYLLKIEQKSISRYDFDNEYALHRYELWKQNAIKKIKHARETAKKDSSCKYH</sequence>
<accession>A0A9N9GRC8</accession>
<name>A0A9N9GRC8_9GLOM</name>
<dbReference type="EMBL" id="CAJVPL010002827">
    <property type="protein sequence ID" value="CAG8620655.1"/>
    <property type="molecule type" value="Genomic_DNA"/>
</dbReference>
<dbReference type="AlphaFoldDB" id="A0A9N9GRC8"/>
<evidence type="ECO:0000313" key="2">
    <source>
        <dbReference type="Proteomes" id="UP000789831"/>
    </source>
</evidence>
<dbReference type="Proteomes" id="UP000789831">
    <property type="component" value="Unassembled WGS sequence"/>
</dbReference>
<protein>
    <submittedName>
        <fullName evidence="1">9099_t:CDS:1</fullName>
    </submittedName>
</protein>